<feature type="region of interest" description="Disordered" evidence="1">
    <location>
        <begin position="1"/>
        <end position="21"/>
    </location>
</feature>
<dbReference type="Proteomes" id="UP000263094">
    <property type="component" value="Unassembled WGS sequence"/>
</dbReference>
<dbReference type="PANTHER" id="PTHR43162">
    <property type="match status" value="1"/>
</dbReference>
<evidence type="ECO:0000259" key="2">
    <source>
        <dbReference type="Pfam" id="PF13460"/>
    </source>
</evidence>
<evidence type="ECO:0000256" key="1">
    <source>
        <dbReference type="SAM" id="MobiDB-lite"/>
    </source>
</evidence>
<comment type="caution">
    <text evidence="3">The sequence shown here is derived from an EMBL/GenBank/DDBJ whole genome shotgun (WGS) entry which is preliminary data.</text>
</comment>
<name>A0A372M0D9_9ACTN</name>
<reference evidence="3 4" key="1">
    <citation type="submission" date="2018-08" db="EMBL/GenBank/DDBJ databases">
        <title>Isolation, diversity and antifungal activity of Actinobacteria from wheat.</title>
        <authorList>
            <person name="Han C."/>
        </authorList>
    </citation>
    <scope>NUCLEOTIDE SEQUENCE [LARGE SCALE GENOMIC DNA]</scope>
    <source>
        <strain evidence="3 4">NEAU-YY421</strain>
    </source>
</reference>
<dbReference type="OrthoDB" id="3250520at2"/>
<dbReference type="EMBL" id="QUAK01000120">
    <property type="protein sequence ID" value="RFU84376.1"/>
    <property type="molecule type" value="Genomic_DNA"/>
</dbReference>
<gene>
    <name evidence="3" type="ORF">DY218_22190</name>
</gene>
<dbReference type="Gene3D" id="3.90.25.10">
    <property type="entry name" value="UDP-galactose 4-epimerase, domain 1"/>
    <property type="match status" value="1"/>
</dbReference>
<dbReference type="InterPro" id="IPR016040">
    <property type="entry name" value="NAD(P)-bd_dom"/>
</dbReference>
<evidence type="ECO:0000313" key="4">
    <source>
        <dbReference type="Proteomes" id="UP000263094"/>
    </source>
</evidence>
<proteinExistence type="predicted"/>
<dbReference type="InterPro" id="IPR036291">
    <property type="entry name" value="NAD(P)-bd_dom_sf"/>
</dbReference>
<dbReference type="SUPFAM" id="SSF51735">
    <property type="entry name" value="NAD(P)-binding Rossmann-fold domains"/>
    <property type="match status" value="1"/>
</dbReference>
<keyword evidence="4" id="KW-1185">Reference proteome</keyword>
<sequence length="307" mass="31858">MTHANITTGTGPTTDTKAATDAAGRPAVGTVLVTGGTGKTGRRTVARLRELGVDTRAAARSGDTLFDWTDRATWAPALDGVDTVHIVPLDTSPSPTPAFVEQAVAGGVRRIVLLSARGVDVPGYFGPDLANGGPHAEGEEAVRSSGAAWTILRPGWFAQNFSEGFFLDGVRAGELALPTGEGKAAFVDAEDIAAVAVAALTEDGHDGQAYDLSGPRALGIADALDEIARATGTRAARYVPVRDTEFRAGLLAQGVSAEEAALWTEAMRLIRTSQEAPVVDGVQRALGRPPRDFTAFAQTAARNGAWS</sequence>
<dbReference type="Pfam" id="PF13460">
    <property type="entry name" value="NAD_binding_10"/>
    <property type="match status" value="1"/>
</dbReference>
<dbReference type="Gene3D" id="3.40.50.720">
    <property type="entry name" value="NAD(P)-binding Rossmann-like Domain"/>
    <property type="match status" value="1"/>
</dbReference>
<feature type="compositionally biased region" description="Low complexity" evidence="1">
    <location>
        <begin position="7"/>
        <end position="21"/>
    </location>
</feature>
<protein>
    <submittedName>
        <fullName evidence="3">SDR family NAD(P)-dependent oxidoreductase</fullName>
    </submittedName>
</protein>
<dbReference type="InterPro" id="IPR051604">
    <property type="entry name" value="Ergot_Alk_Oxidoreductase"/>
</dbReference>
<accession>A0A372M0D9</accession>
<dbReference type="AlphaFoldDB" id="A0A372M0D9"/>
<evidence type="ECO:0000313" key="3">
    <source>
        <dbReference type="EMBL" id="RFU84376.1"/>
    </source>
</evidence>
<organism evidence="3 4">
    <name type="scientific">Streptomyces triticagri</name>
    <dbReference type="NCBI Taxonomy" id="2293568"/>
    <lineage>
        <taxon>Bacteria</taxon>
        <taxon>Bacillati</taxon>
        <taxon>Actinomycetota</taxon>
        <taxon>Actinomycetes</taxon>
        <taxon>Kitasatosporales</taxon>
        <taxon>Streptomycetaceae</taxon>
        <taxon>Streptomyces</taxon>
    </lineage>
</organism>
<dbReference type="PANTHER" id="PTHR43162:SF1">
    <property type="entry name" value="PRESTALK A DIFFERENTIATION PROTEIN A"/>
    <property type="match status" value="1"/>
</dbReference>
<dbReference type="RefSeq" id="WP_128557866.1">
    <property type="nucleotide sequence ID" value="NZ_QUAK01000120.1"/>
</dbReference>
<feature type="domain" description="NAD(P)-binding" evidence="2">
    <location>
        <begin position="35"/>
        <end position="202"/>
    </location>
</feature>